<dbReference type="Gene3D" id="2.40.50.140">
    <property type="entry name" value="Nucleic acid-binding proteins"/>
    <property type="match status" value="1"/>
</dbReference>
<dbReference type="InterPro" id="IPR012340">
    <property type="entry name" value="NA-bd_OB-fold"/>
</dbReference>
<dbReference type="InterPro" id="IPR023319">
    <property type="entry name" value="Tex-like_HTH_dom_sf"/>
</dbReference>
<dbReference type="InterPro" id="IPR003029">
    <property type="entry name" value="S1_domain"/>
</dbReference>
<dbReference type="InterPro" id="IPR036860">
    <property type="entry name" value="SH2_dom_sf"/>
</dbReference>
<proteinExistence type="predicted"/>
<gene>
    <name evidence="2" type="ORF">CTI12_AA515310</name>
</gene>
<dbReference type="Pfam" id="PF14641">
    <property type="entry name" value="HTH_44"/>
    <property type="match status" value="1"/>
</dbReference>
<dbReference type="GO" id="GO:0034728">
    <property type="term" value="P:nucleosome organization"/>
    <property type="evidence" value="ECO:0007669"/>
    <property type="project" value="TreeGrafter"/>
</dbReference>
<name>A0A2U1L8Y5_ARTAN</name>
<dbReference type="PROSITE" id="PS50126">
    <property type="entry name" value="S1"/>
    <property type="match status" value="1"/>
</dbReference>
<dbReference type="EMBL" id="PKPP01010762">
    <property type="protein sequence ID" value="PWA45446.1"/>
    <property type="molecule type" value="Genomic_DNA"/>
</dbReference>
<accession>A0A2U1L8Y5</accession>
<dbReference type="GO" id="GO:0042393">
    <property type="term" value="F:histone binding"/>
    <property type="evidence" value="ECO:0007669"/>
    <property type="project" value="TreeGrafter"/>
</dbReference>
<dbReference type="InterPro" id="IPR028088">
    <property type="entry name" value="Spt6_HTH_DNA-bd_dom"/>
</dbReference>
<evidence type="ECO:0000313" key="2">
    <source>
        <dbReference type="EMBL" id="PWA45446.1"/>
    </source>
</evidence>
<dbReference type="Gene3D" id="1.10.3500.10">
    <property type="entry name" value="Tex N-terminal region-like"/>
    <property type="match status" value="1"/>
</dbReference>
<dbReference type="PANTHER" id="PTHR10145">
    <property type="entry name" value="TRANSCRIPTION ELONGATION FACTOR SPT6"/>
    <property type="match status" value="1"/>
</dbReference>
<dbReference type="InterPro" id="IPR037027">
    <property type="entry name" value="YqgF/RNaseH-like_dom_sf"/>
</dbReference>
<dbReference type="InterPro" id="IPR028231">
    <property type="entry name" value="Spt6_YqgF"/>
</dbReference>
<dbReference type="InterPro" id="IPR017072">
    <property type="entry name" value="TF_Spt6"/>
</dbReference>
<dbReference type="InterPro" id="IPR023323">
    <property type="entry name" value="Tex-like_dom_sf"/>
</dbReference>
<dbReference type="GO" id="GO:0008023">
    <property type="term" value="C:transcription elongation factor complex"/>
    <property type="evidence" value="ECO:0007669"/>
    <property type="project" value="TreeGrafter"/>
</dbReference>
<comment type="caution">
    <text evidence="2">The sequence shown here is derived from an EMBL/GenBank/DDBJ whole genome shotgun (WGS) entry which is preliminary data.</text>
</comment>
<organism evidence="2 3">
    <name type="scientific">Artemisia annua</name>
    <name type="common">Sweet wormwood</name>
    <dbReference type="NCBI Taxonomy" id="35608"/>
    <lineage>
        <taxon>Eukaryota</taxon>
        <taxon>Viridiplantae</taxon>
        <taxon>Streptophyta</taxon>
        <taxon>Embryophyta</taxon>
        <taxon>Tracheophyta</taxon>
        <taxon>Spermatophyta</taxon>
        <taxon>Magnoliopsida</taxon>
        <taxon>eudicotyledons</taxon>
        <taxon>Gunneridae</taxon>
        <taxon>Pentapetalae</taxon>
        <taxon>asterids</taxon>
        <taxon>campanulids</taxon>
        <taxon>Asterales</taxon>
        <taxon>Asteraceae</taxon>
        <taxon>Asteroideae</taxon>
        <taxon>Anthemideae</taxon>
        <taxon>Artemisiinae</taxon>
        <taxon>Artemisia</taxon>
    </lineage>
</organism>
<evidence type="ECO:0000259" key="1">
    <source>
        <dbReference type="PROSITE" id="PS50126"/>
    </source>
</evidence>
<dbReference type="AlphaFoldDB" id="A0A2U1L8Y5"/>
<dbReference type="SUPFAM" id="SSF53098">
    <property type="entry name" value="Ribonuclease H-like"/>
    <property type="match status" value="1"/>
</dbReference>
<dbReference type="SMART" id="SM00316">
    <property type="entry name" value="S1"/>
    <property type="match status" value="1"/>
</dbReference>
<dbReference type="PANTHER" id="PTHR10145:SF6">
    <property type="entry name" value="TRANSCRIPTION ELONGATION FACTOR SPT6"/>
    <property type="match status" value="1"/>
</dbReference>
<dbReference type="GO" id="GO:0031491">
    <property type="term" value="F:nucleosome binding"/>
    <property type="evidence" value="ECO:0007669"/>
    <property type="project" value="TreeGrafter"/>
</dbReference>
<dbReference type="Pfam" id="PF14639">
    <property type="entry name" value="YqgF"/>
    <property type="match status" value="1"/>
</dbReference>
<dbReference type="OrthoDB" id="995477at2759"/>
<dbReference type="InterPro" id="IPR035420">
    <property type="entry name" value="Spt6_SH2"/>
</dbReference>
<evidence type="ECO:0000313" key="3">
    <source>
        <dbReference type="Proteomes" id="UP000245207"/>
    </source>
</evidence>
<reference evidence="2 3" key="1">
    <citation type="journal article" date="2018" name="Mol. Plant">
        <title>The genome of Artemisia annua provides insight into the evolution of Asteraceae family and artemisinin biosynthesis.</title>
        <authorList>
            <person name="Shen Q."/>
            <person name="Zhang L."/>
            <person name="Liao Z."/>
            <person name="Wang S."/>
            <person name="Yan T."/>
            <person name="Shi P."/>
            <person name="Liu M."/>
            <person name="Fu X."/>
            <person name="Pan Q."/>
            <person name="Wang Y."/>
            <person name="Lv Z."/>
            <person name="Lu X."/>
            <person name="Zhang F."/>
            <person name="Jiang W."/>
            <person name="Ma Y."/>
            <person name="Chen M."/>
            <person name="Hao X."/>
            <person name="Li L."/>
            <person name="Tang Y."/>
            <person name="Lv G."/>
            <person name="Zhou Y."/>
            <person name="Sun X."/>
            <person name="Brodelius P.E."/>
            <person name="Rose J.K.C."/>
            <person name="Tang K."/>
        </authorList>
    </citation>
    <scope>NUCLEOTIDE SEQUENCE [LARGE SCALE GENOMIC DNA]</scope>
    <source>
        <strain evidence="3">cv. Huhao1</strain>
        <tissue evidence="2">Leaf</tissue>
    </source>
</reference>
<keyword evidence="3" id="KW-1185">Reference proteome</keyword>
<sequence length="1004" mass="116541">MDEAMMLFGGKSVYEKQENRLQTSSSRIEQHHEEGGNSKVVDRVLEIDVVERIQILEESTGHMQTDEKSIAEASTWIYNQLTLKSGFKREWHEMRAKIEEEVSKFLMLIHSDKYDVPYIRIRHKDKCPTLCEGCDDDQVLWAILELDQDWSMLQKRRSQLQQLIEKINHRYKQCEEIINKFIELLKAAQSVRELEDINRSLDTRFDSSSEREFKQPPLKRRPLDNYNEDMRRFARKFGHSELLGRTLFYREPLESYFENVDGAPEEVAFASGFENAPYVLQETRNMVASQIASDPYVIWYVRSIYMENAVLCTKPTKPNICSNNTEELRDIKWIKDKPLNKFVDAQWLRIQMGETEKQLEVSFVLPKEVSDRIISYAMYNFSDHREGNCVKAWNEERNEIVRKVFENMLPAMEKEARELLTKRSKSWLIEQYGRSLRNKSMLRYQKEDHLIHVEAAPTVVACCTELQSCGEPQSYTKCLVMLDPNGKVIDKLKSGTIKDCDQISQDKSIHDFLMKYKPHFVVLGASYLHSSKLDKEISRIISMMKTQIAPDAGLDIPLVVYGDETLPRIYEISSISIQQLPSEESGIFRRCVALGRYFQNPVAMIATLCGQKKDILNWNLVEFQSLLTQDERYKKLEQFICGLGPKKAEFLKNSLMESGTMISMKEELLRNGLEKEVYKNTMDFLHVGKKTDFTKSKQHNVCLLYGETKDTLAKGKVVKATVTAVKEKMATCILDSGFSGTMNMTKQIKGLKVGEYVDCKIIDFDEEKKTLLLGQETYKIKDPYYQEDAGYIKNEKEKKRKAEELAKNKLHKRQIENVHFVNESASEVCKRLSPSEPGTFHFHLSPRGTCHLTLTIKLDSHIYAEKEIFEEGKTKDDPVNVLKLSKILKIGNETFEDLGEIETRYVEPLVEYLKEMLVYRDSLKNGDAYIIKVCPEIPGTFTLSHQQYPNVHLKVELHPNGFKFYDRMFQNVESLFKYVEQVRRRLANKGICYKQGQGHVRGPG</sequence>
<dbReference type="Pfam" id="PF14633">
    <property type="entry name" value="SH2_2"/>
    <property type="match status" value="1"/>
</dbReference>
<dbReference type="GO" id="GO:0003677">
    <property type="term" value="F:DNA binding"/>
    <property type="evidence" value="ECO:0007669"/>
    <property type="project" value="InterPro"/>
</dbReference>
<dbReference type="Gene3D" id="1.10.150.850">
    <property type="entry name" value="Spt6, helix-hairpin-helix domain"/>
    <property type="match status" value="1"/>
</dbReference>
<dbReference type="Gene3D" id="1.10.10.650">
    <property type="entry name" value="RuvA domain 2-like"/>
    <property type="match status" value="1"/>
</dbReference>
<feature type="domain" description="S1 motif" evidence="1">
    <location>
        <begin position="715"/>
        <end position="776"/>
    </location>
</feature>
<dbReference type="Gene3D" id="3.30.505.10">
    <property type="entry name" value="SH2 domain"/>
    <property type="match status" value="2"/>
</dbReference>
<dbReference type="Gene3D" id="3.30.420.140">
    <property type="entry name" value="YqgF/RNase H-like domain"/>
    <property type="match status" value="1"/>
</dbReference>
<dbReference type="SUPFAM" id="SSF158832">
    <property type="entry name" value="Tex N-terminal region-like"/>
    <property type="match status" value="1"/>
</dbReference>
<protein>
    <submittedName>
        <fullName evidence="2">Global transcription factor group B1</fullName>
    </submittedName>
</protein>
<dbReference type="SUPFAM" id="SSF50249">
    <property type="entry name" value="Nucleic acid-binding proteins"/>
    <property type="match status" value="1"/>
</dbReference>
<dbReference type="GO" id="GO:0140673">
    <property type="term" value="P:transcription elongation-coupled chromatin remodeling"/>
    <property type="evidence" value="ECO:0007669"/>
    <property type="project" value="InterPro"/>
</dbReference>
<dbReference type="InterPro" id="IPR012337">
    <property type="entry name" value="RNaseH-like_sf"/>
</dbReference>
<dbReference type="Proteomes" id="UP000245207">
    <property type="component" value="Unassembled WGS sequence"/>
</dbReference>